<dbReference type="AlphaFoldDB" id="A0A7X5TS82"/>
<evidence type="ECO:0000256" key="1">
    <source>
        <dbReference type="SAM" id="MobiDB-lite"/>
    </source>
</evidence>
<sequence>MQELRVVGNENGALVVSNDAGESFSVVADDALFAEVRRLQKRDADAVRVSPRIIQTHIRAGRTAEEVSELTGASIADVERYEGPVLAERGYILDSALAVSVVLNTAEAELQPHSFGEALDLRLDTLSATGRTWTCWRDDEDGWLVKLAFTANEVDHEAIWAFDHKKLTLNPLNSEAVTLSKQGDISDRLIPKLRAVEHPDAQKKGDRFDSGAFDVDALTEAADEEADAAGVHETKELPLESHWSREVDELAVSRADDPTDFGQTADLLEALRRRRGERESASQQAPVEPNIPALPANEDVETQMLDIVQDERFETSNSGVSITGIRGGRSQAGRGDAEDSTGDSSTTGSSSSDDSASDSDESASEQKTAPVADLPTRPRRKRAEMPSWDDILFGARSDEDPV</sequence>
<dbReference type="InterPro" id="IPR021421">
    <property type="entry name" value="DUF3071"/>
</dbReference>
<reference evidence="3 4" key="1">
    <citation type="submission" date="2020-02" db="EMBL/GenBank/DDBJ databases">
        <title>Sequencing the genomes of 1000 actinobacteria strains.</title>
        <authorList>
            <person name="Klenk H.-P."/>
        </authorList>
    </citation>
    <scope>NUCLEOTIDE SEQUENCE [LARGE SCALE GENOMIC DNA]</scope>
    <source>
        <strain evidence="3 4">DSM 27960</strain>
    </source>
</reference>
<name>A0A7X5TS82_9MICO</name>
<gene>
    <name evidence="3" type="ORF">FHX76_000528</name>
</gene>
<dbReference type="Pfam" id="PF11268">
    <property type="entry name" value="DUF3071"/>
    <property type="match status" value="1"/>
</dbReference>
<dbReference type="Proteomes" id="UP000541033">
    <property type="component" value="Unassembled WGS sequence"/>
</dbReference>
<evidence type="ECO:0000259" key="2">
    <source>
        <dbReference type="Pfam" id="PF11268"/>
    </source>
</evidence>
<evidence type="ECO:0000313" key="3">
    <source>
        <dbReference type="EMBL" id="NIH52660.1"/>
    </source>
</evidence>
<comment type="caution">
    <text evidence="3">The sequence shown here is derived from an EMBL/GenBank/DDBJ whole genome shotgun (WGS) entry which is preliminary data.</text>
</comment>
<protein>
    <recommendedName>
        <fullName evidence="2">DUF3071 domain-containing protein</fullName>
    </recommendedName>
</protein>
<dbReference type="InterPro" id="IPR047682">
    <property type="entry name" value="SepH-like"/>
</dbReference>
<feature type="region of interest" description="Disordered" evidence="1">
    <location>
        <begin position="312"/>
        <end position="402"/>
    </location>
</feature>
<feature type="compositionally biased region" description="Low complexity" evidence="1">
    <location>
        <begin position="342"/>
        <end position="354"/>
    </location>
</feature>
<evidence type="ECO:0000313" key="4">
    <source>
        <dbReference type="Proteomes" id="UP000541033"/>
    </source>
</evidence>
<dbReference type="EMBL" id="JAAMOX010000001">
    <property type="protein sequence ID" value="NIH52660.1"/>
    <property type="molecule type" value="Genomic_DNA"/>
</dbReference>
<feature type="region of interest" description="Disordered" evidence="1">
    <location>
        <begin position="273"/>
        <end position="297"/>
    </location>
</feature>
<proteinExistence type="predicted"/>
<feature type="domain" description="DUF3071" evidence="2">
    <location>
        <begin position="1"/>
        <end position="162"/>
    </location>
</feature>
<organism evidence="3 4">
    <name type="scientific">Lysinibacter cavernae</name>
    <dbReference type="NCBI Taxonomy" id="1640652"/>
    <lineage>
        <taxon>Bacteria</taxon>
        <taxon>Bacillati</taxon>
        <taxon>Actinomycetota</taxon>
        <taxon>Actinomycetes</taxon>
        <taxon>Micrococcales</taxon>
        <taxon>Microbacteriaceae</taxon>
        <taxon>Lysinibacter</taxon>
    </lineage>
</organism>
<accession>A0A7X5TS82</accession>
<dbReference type="NCBIfam" id="NF040712">
    <property type="entry name" value="SepH"/>
    <property type="match status" value="1"/>
</dbReference>
<keyword evidence="4" id="KW-1185">Reference proteome</keyword>
<dbReference type="RefSeq" id="WP_167147530.1">
    <property type="nucleotide sequence ID" value="NZ_JAAMOX010000001.1"/>
</dbReference>